<dbReference type="EMBL" id="FLQX01000054">
    <property type="protein sequence ID" value="SBT04491.1"/>
    <property type="molecule type" value="Genomic_DNA"/>
</dbReference>
<evidence type="ECO:0000256" key="2">
    <source>
        <dbReference type="ARBA" id="ARBA00022525"/>
    </source>
</evidence>
<evidence type="ECO:0000313" key="7">
    <source>
        <dbReference type="Proteomes" id="UP000199169"/>
    </source>
</evidence>
<reference evidence="7" key="1">
    <citation type="submission" date="2016-06" db="EMBL/GenBank/DDBJ databases">
        <authorList>
            <person name="McIlroy S.J."/>
            <person name="Karst S.M."/>
            <person name="Albertsen M."/>
        </authorList>
    </citation>
    <scope>NUCLEOTIDE SEQUENCE [LARGE SCALE GENOMIC DNA]</scope>
</reference>
<feature type="region of interest" description="Disordered" evidence="4">
    <location>
        <begin position="356"/>
        <end position="375"/>
    </location>
</feature>
<sequence>MATSTKFFDDPQSFAAVAQVLAGVIEPAVPVYCGSVPLGNYHAVEVFDRTPNGSGYPGSFVDLVANTYLRDTYQKPDGTAGSYGTSFAATFSYRPAAGDENLAYVPTVDRGDITIGGGARYTDVITGHFGSVANVTSTRAFPDPTFAFTTIGVSNVFAVQQDVELATGVVRTAGDVLRAGTLSSMFSSQQSFDASLILWEDRAGKVHSLPLSDATPRDDHLFDQAQELGSWVELVKGAGSAWHLDSPTIRLVIDNPHGLQLGLQGFLASSRNPNDDSLNLWTEVLNPSSVLAKGLTYRVDFKIIAVAPLTDNTTYVTPFSAKLAGTPFSNVTLSGTADANAIGTGGDNVIEGNSGANTLSGDAGNDTLTGSAGNDTLTGGAGNDSFVFADHGNGLDTITDFTPGDTIDVTGVTLVGHVTAGDGSTVGQGEVQFASGTNTLYIGTDTTSGAEVQIKLIGSFTAAAFYVSGSDLSFGPAPTVLSFSPSDGATGVATSSNIVLSFSEPIAGGTGSILLQTAAGATVETYDAATSNRLTVSGSTLTIDPTSSLADGTHYYVTLAAGTIKDLVGNSYAGTSTYDFTTGAAPAPSYTVPGTLGNDFFIPSAGNNYLGGGGNDTYIISPNTLSGAVTAQITDTEGSNVIQLVDGMTISASSFYGNAAQLTLASGAIVQILGASALGYQVGANAPAGDTAATQTYSQFASTLGGSVPTGSTPVSGTAGYVVPSGFTQAPALTPAVAGPSYTVPGTLGNDFFIPSAGNNYLGGGGNDTYIISPNTLSGAVTAQITDTEGVNVIQWVDGMTLTASSFYNDAAQLTLSTGAKVQILGASKFNFQLGANAPAGDTATSQTYAQFASTLGVTLPAAGAAPVSGTPNFVVASSGFDVAKDKLVFVNTTDQTVYTEAKFKALPGVSIADNPFGNNTLVYLDAASDLSDGVTLTGIADAPLSQIVVEMM</sequence>
<gene>
    <name evidence="6" type="ORF">ACCAA_1470002</name>
</gene>
<name>A0A1A8XIH0_9PROT</name>
<dbReference type="InterPro" id="IPR001343">
    <property type="entry name" value="Hemolysn_Ca-bd"/>
</dbReference>
<evidence type="ECO:0000313" key="6">
    <source>
        <dbReference type="EMBL" id="SBT04491.1"/>
    </source>
</evidence>
<evidence type="ECO:0000256" key="3">
    <source>
        <dbReference type="ARBA" id="ARBA00022729"/>
    </source>
</evidence>
<dbReference type="Pfam" id="PF13205">
    <property type="entry name" value="Big_5"/>
    <property type="match status" value="1"/>
</dbReference>
<dbReference type="AlphaFoldDB" id="A0A1A8XIH0"/>
<proteinExistence type="predicted"/>
<dbReference type="GO" id="GO:0005576">
    <property type="term" value="C:extracellular region"/>
    <property type="evidence" value="ECO:0007669"/>
    <property type="project" value="UniProtKB-SubCell"/>
</dbReference>
<organism evidence="6 7">
    <name type="scientific">Candidatus Accumulibacter aalborgensis</name>
    <dbReference type="NCBI Taxonomy" id="1860102"/>
    <lineage>
        <taxon>Bacteria</taxon>
        <taxon>Pseudomonadati</taxon>
        <taxon>Pseudomonadota</taxon>
        <taxon>Betaproteobacteria</taxon>
        <taxon>Candidatus Accumulibacter</taxon>
    </lineage>
</organism>
<dbReference type="InterPro" id="IPR018511">
    <property type="entry name" value="Hemolysin-typ_Ca-bd_CS"/>
</dbReference>
<evidence type="ECO:0000259" key="5">
    <source>
        <dbReference type="Pfam" id="PF13205"/>
    </source>
</evidence>
<dbReference type="Gene3D" id="2.60.40.1220">
    <property type="match status" value="1"/>
</dbReference>
<comment type="subcellular location">
    <subcellularLocation>
        <location evidence="1">Secreted</location>
    </subcellularLocation>
</comment>
<keyword evidence="7" id="KW-1185">Reference proteome</keyword>
<dbReference type="InterPro" id="IPR050557">
    <property type="entry name" value="RTX_toxin/Mannuronan_C5-epim"/>
</dbReference>
<dbReference type="RefSeq" id="WP_186406044.1">
    <property type="nucleotide sequence ID" value="NZ_FLQX01000054.1"/>
</dbReference>
<keyword evidence="2" id="KW-0964">Secreted</keyword>
<dbReference type="PROSITE" id="PS00330">
    <property type="entry name" value="HEMOLYSIN_CALCIUM"/>
    <property type="match status" value="1"/>
</dbReference>
<dbReference type="GO" id="GO:0005509">
    <property type="term" value="F:calcium ion binding"/>
    <property type="evidence" value="ECO:0007669"/>
    <property type="project" value="InterPro"/>
</dbReference>
<keyword evidence="3" id="KW-0732">Signal</keyword>
<dbReference type="STRING" id="1860102.ACCAA_1470002"/>
<protein>
    <recommendedName>
        <fullName evidence="5">SbsA Ig-like domain-containing protein</fullName>
    </recommendedName>
</protein>
<dbReference type="PANTHER" id="PTHR38340">
    <property type="entry name" value="S-LAYER PROTEIN"/>
    <property type="match status" value="1"/>
</dbReference>
<dbReference type="InterPro" id="IPR011049">
    <property type="entry name" value="Serralysin-like_metalloprot_C"/>
</dbReference>
<evidence type="ECO:0000256" key="4">
    <source>
        <dbReference type="SAM" id="MobiDB-lite"/>
    </source>
</evidence>
<feature type="domain" description="SbsA Ig-like" evidence="5">
    <location>
        <begin position="477"/>
        <end position="582"/>
    </location>
</feature>
<dbReference type="SUPFAM" id="SSF51120">
    <property type="entry name" value="beta-Roll"/>
    <property type="match status" value="1"/>
</dbReference>
<accession>A0A1A8XIH0</accession>
<dbReference type="Gene3D" id="2.150.10.10">
    <property type="entry name" value="Serralysin-like metalloprotease, C-terminal"/>
    <property type="match status" value="1"/>
</dbReference>
<dbReference type="InterPro" id="IPR014755">
    <property type="entry name" value="Cu-Rt/internalin_Ig-like"/>
</dbReference>
<evidence type="ECO:0000256" key="1">
    <source>
        <dbReference type="ARBA" id="ARBA00004613"/>
    </source>
</evidence>
<dbReference type="PANTHER" id="PTHR38340:SF1">
    <property type="entry name" value="S-LAYER PROTEIN"/>
    <property type="match status" value="1"/>
</dbReference>
<dbReference type="PRINTS" id="PR00313">
    <property type="entry name" value="CABNDNGRPT"/>
</dbReference>
<dbReference type="InterPro" id="IPR032812">
    <property type="entry name" value="SbsA_Ig"/>
</dbReference>
<dbReference type="Proteomes" id="UP000199169">
    <property type="component" value="Unassembled WGS sequence"/>
</dbReference>
<dbReference type="Pfam" id="PF00353">
    <property type="entry name" value="HemolysinCabind"/>
    <property type="match status" value="1"/>
</dbReference>